<keyword evidence="9 12" id="KW-0472">Membrane</keyword>
<dbReference type="Pfam" id="PF02628">
    <property type="entry name" value="COX15-CtaA"/>
    <property type="match status" value="1"/>
</dbReference>
<dbReference type="OrthoDB" id="1726137at2759"/>
<keyword evidence="14" id="KW-1185">Reference proteome</keyword>
<accession>A0A1V9Y0Z4</accession>
<dbReference type="GO" id="GO:0120547">
    <property type="term" value="F:heme A synthase activity"/>
    <property type="evidence" value="ECO:0007669"/>
    <property type="project" value="UniProtKB-EC"/>
</dbReference>
<evidence type="ECO:0000256" key="12">
    <source>
        <dbReference type="SAM" id="Phobius"/>
    </source>
</evidence>
<evidence type="ECO:0000256" key="7">
    <source>
        <dbReference type="ARBA" id="ARBA00023004"/>
    </source>
</evidence>
<keyword evidence="3 12" id="KW-0812">Transmembrane</keyword>
<comment type="subcellular location">
    <subcellularLocation>
        <location evidence="2">Membrane</location>
        <topology evidence="2">Multi-pass membrane protein</topology>
    </subcellularLocation>
</comment>
<dbReference type="GO" id="GO:0006784">
    <property type="term" value="P:heme A biosynthetic process"/>
    <property type="evidence" value="ECO:0007669"/>
    <property type="project" value="InterPro"/>
</dbReference>
<feature type="transmembrane region" description="Helical" evidence="12">
    <location>
        <begin position="141"/>
        <end position="163"/>
    </location>
</feature>
<feature type="transmembrane region" description="Helical" evidence="12">
    <location>
        <begin position="344"/>
        <end position="368"/>
    </location>
</feature>
<evidence type="ECO:0000256" key="5">
    <source>
        <dbReference type="ARBA" id="ARBA00022989"/>
    </source>
</evidence>
<keyword evidence="4" id="KW-0479">Metal-binding</keyword>
<comment type="pathway">
    <text evidence="10">Porphyrin-containing compound metabolism; heme A biosynthesis; heme A from heme O: step 1/1.</text>
</comment>
<evidence type="ECO:0000256" key="10">
    <source>
        <dbReference type="ARBA" id="ARBA00044501"/>
    </source>
</evidence>
<keyword evidence="8" id="KW-0350">Heme biosynthesis</keyword>
<dbReference type="GO" id="GO:0016653">
    <property type="term" value="F:oxidoreductase activity, acting on NAD(P)H, heme protein as acceptor"/>
    <property type="evidence" value="ECO:0007669"/>
    <property type="project" value="TreeGrafter"/>
</dbReference>
<keyword evidence="6" id="KW-0560">Oxidoreductase</keyword>
<feature type="transmembrane region" description="Helical" evidence="12">
    <location>
        <begin position="252"/>
        <end position="279"/>
    </location>
</feature>
<dbReference type="PANTHER" id="PTHR23289">
    <property type="entry name" value="CYTOCHROME C OXIDASE ASSEMBLY PROTEIN COX15"/>
    <property type="match status" value="1"/>
</dbReference>
<dbReference type="EMBL" id="MNPL01001143">
    <property type="protein sequence ID" value="OQR79406.1"/>
    <property type="molecule type" value="Genomic_DNA"/>
</dbReference>
<evidence type="ECO:0000313" key="14">
    <source>
        <dbReference type="Proteomes" id="UP000192247"/>
    </source>
</evidence>
<dbReference type="InParanoid" id="A0A1V9Y0Z4"/>
<dbReference type="Proteomes" id="UP000192247">
    <property type="component" value="Unassembled WGS sequence"/>
</dbReference>
<dbReference type="AlphaFoldDB" id="A0A1V9Y0Z4"/>
<dbReference type="GO" id="GO:0005743">
    <property type="term" value="C:mitochondrial inner membrane"/>
    <property type="evidence" value="ECO:0007669"/>
    <property type="project" value="TreeGrafter"/>
</dbReference>
<feature type="transmembrane region" description="Helical" evidence="12">
    <location>
        <begin position="170"/>
        <end position="189"/>
    </location>
</feature>
<evidence type="ECO:0000256" key="2">
    <source>
        <dbReference type="ARBA" id="ARBA00004141"/>
    </source>
</evidence>
<gene>
    <name evidence="13" type="ORF">BIW11_02559</name>
</gene>
<name>A0A1V9Y0Z4_9ACAR</name>
<dbReference type="STRING" id="418985.A0A1V9Y0Z4"/>
<protein>
    <submittedName>
        <fullName evidence="13">Cytochrome c oxidase assembly protein COX15-like</fullName>
    </submittedName>
</protein>
<dbReference type="InterPro" id="IPR023754">
    <property type="entry name" value="HemeA_Synthase_type2"/>
</dbReference>
<evidence type="ECO:0000256" key="8">
    <source>
        <dbReference type="ARBA" id="ARBA00023133"/>
    </source>
</evidence>
<evidence type="ECO:0000256" key="4">
    <source>
        <dbReference type="ARBA" id="ARBA00022723"/>
    </source>
</evidence>
<comment type="caution">
    <text evidence="13">The sequence shown here is derived from an EMBL/GenBank/DDBJ whole genome shotgun (WGS) entry which is preliminary data.</text>
</comment>
<evidence type="ECO:0000256" key="6">
    <source>
        <dbReference type="ARBA" id="ARBA00023002"/>
    </source>
</evidence>
<evidence type="ECO:0000256" key="11">
    <source>
        <dbReference type="ARBA" id="ARBA00048044"/>
    </source>
</evidence>
<comment type="catalytic activity">
    <reaction evidence="11">
        <text>Fe(II)-heme o + 2 A + H2O = Fe(II)-heme a + 2 AH2</text>
        <dbReference type="Rhea" id="RHEA:63388"/>
        <dbReference type="ChEBI" id="CHEBI:13193"/>
        <dbReference type="ChEBI" id="CHEBI:15377"/>
        <dbReference type="ChEBI" id="CHEBI:17499"/>
        <dbReference type="ChEBI" id="CHEBI:60530"/>
        <dbReference type="ChEBI" id="CHEBI:61715"/>
        <dbReference type="EC" id="1.17.99.9"/>
    </reaction>
    <physiologicalReaction direction="left-to-right" evidence="11">
        <dbReference type="Rhea" id="RHEA:63389"/>
    </physiologicalReaction>
</comment>
<dbReference type="PANTHER" id="PTHR23289:SF2">
    <property type="entry name" value="CYTOCHROME C OXIDASE ASSEMBLY PROTEIN COX15 HOMOLOG"/>
    <property type="match status" value="1"/>
</dbReference>
<keyword evidence="5 12" id="KW-1133">Transmembrane helix</keyword>
<evidence type="ECO:0000256" key="9">
    <source>
        <dbReference type="ARBA" id="ARBA00023136"/>
    </source>
</evidence>
<dbReference type="FunCoup" id="A0A1V9Y0Z4">
    <property type="interactions" value="1120"/>
</dbReference>
<proteinExistence type="predicted"/>
<reference evidence="13 14" key="1">
    <citation type="journal article" date="2017" name="Gigascience">
        <title>Draft genome of the honey bee ectoparasitic mite, Tropilaelaps mercedesae, is shaped by the parasitic life history.</title>
        <authorList>
            <person name="Dong X."/>
            <person name="Armstrong S.D."/>
            <person name="Xia D."/>
            <person name="Makepeace B.L."/>
            <person name="Darby A.C."/>
            <person name="Kadowaki T."/>
        </authorList>
    </citation>
    <scope>NUCLEOTIDE SEQUENCE [LARGE SCALE GENOMIC DNA]</scope>
    <source>
        <strain evidence="13">Wuxi-XJTLU</strain>
    </source>
</reference>
<comment type="cofactor">
    <cofactor evidence="1">
        <name>heme b</name>
        <dbReference type="ChEBI" id="CHEBI:60344"/>
    </cofactor>
</comment>
<evidence type="ECO:0000313" key="13">
    <source>
        <dbReference type="EMBL" id="OQR79406.1"/>
    </source>
</evidence>
<sequence length="402" mass="45289">MCVRASLGMRYGNQGNSLYRKLTRIRSPIIGRQSAVIAVDVGTVEGLQQIPRADKLVGGWLITCSGMVFGAVLLGGITRLTKSGLSMVDWHPLNEGRPRTEAEWEAEFAKYQQFPEFKIRNKDMTMEQFKSIYWMEYIHRMWGRSIGAVFYIPAAVFWMIGYLRKGMKQRIVYCGALLAAQGLMGWYMVRSGLEEKHPDAHDTTPRVSNLRLAAHLGTAFVLYSLLLRTGFDHILPAQRLAYNESLVRFSRFGHLAMGLVFCTALSGALVAGIEAGLVYNSFPKMADRWIPSDILALEPKWKNFFENATTVQFDHRLLGEMVFFFLTALYIHSRKVPLPPRARLATHTMLAAAWLQVGLGITTLLTYVPTPIAVSHQAGALTLLTTLLWVTHELKLIQRLPK</sequence>
<evidence type="ECO:0000256" key="1">
    <source>
        <dbReference type="ARBA" id="ARBA00001970"/>
    </source>
</evidence>
<evidence type="ECO:0000256" key="3">
    <source>
        <dbReference type="ARBA" id="ARBA00022692"/>
    </source>
</evidence>
<dbReference type="GO" id="GO:0046872">
    <property type="term" value="F:metal ion binding"/>
    <property type="evidence" value="ECO:0007669"/>
    <property type="project" value="UniProtKB-KW"/>
</dbReference>
<dbReference type="InterPro" id="IPR003780">
    <property type="entry name" value="COX15/CtaA_fam"/>
</dbReference>
<keyword evidence="7" id="KW-0408">Iron</keyword>
<organism evidence="13 14">
    <name type="scientific">Tropilaelaps mercedesae</name>
    <dbReference type="NCBI Taxonomy" id="418985"/>
    <lineage>
        <taxon>Eukaryota</taxon>
        <taxon>Metazoa</taxon>
        <taxon>Ecdysozoa</taxon>
        <taxon>Arthropoda</taxon>
        <taxon>Chelicerata</taxon>
        <taxon>Arachnida</taxon>
        <taxon>Acari</taxon>
        <taxon>Parasitiformes</taxon>
        <taxon>Mesostigmata</taxon>
        <taxon>Gamasina</taxon>
        <taxon>Dermanyssoidea</taxon>
        <taxon>Laelapidae</taxon>
        <taxon>Tropilaelaps</taxon>
    </lineage>
</organism>
<feature type="transmembrane region" description="Helical" evidence="12">
    <location>
        <begin position="57"/>
        <end position="77"/>
    </location>
</feature>